<gene>
    <name evidence="2" type="ORF">H6G72_12445</name>
</gene>
<comment type="caution">
    <text evidence="2">The sequence shown here is derived from an EMBL/GenBank/DDBJ whole genome shotgun (WGS) entry which is preliminary data.</text>
</comment>
<name>A0ABR8EEN7_9CYAN</name>
<organism evidence="2 3">
    <name type="scientific">Planktothricoides raciborskii FACHB-1370</name>
    <dbReference type="NCBI Taxonomy" id="2949576"/>
    <lineage>
        <taxon>Bacteria</taxon>
        <taxon>Bacillati</taxon>
        <taxon>Cyanobacteriota</taxon>
        <taxon>Cyanophyceae</taxon>
        <taxon>Oscillatoriophycideae</taxon>
        <taxon>Oscillatoriales</taxon>
        <taxon>Oscillatoriaceae</taxon>
        <taxon>Planktothricoides</taxon>
    </lineage>
</organism>
<evidence type="ECO:0000313" key="2">
    <source>
        <dbReference type="EMBL" id="MBD2544633.1"/>
    </source>
</evidence>
<evidence type="ECO:0000313" key="3">
    <source>
        <dbReference type="Proteomes" id="UP000641954"/>
    </source>
</evidence>
<dbReference type="Proteomes" id="UP000641954">
    <property type="component" value="Unassembled WGS sequence"/>
</dbReference>
<reference evidence="2 3" key="1">
    <citation type="journal article" date="2020" name="ISME J.">
        <title>Comparative genomics reveals insights into cyanobacterial evolution and habitat adaptation.</title>
        <authorList>
            <person name="Chen M.Y."/>
            <person name="Teng W.K."/>
            <person name="Zhao L."/>
            <person name="Hu C.X."/>
            <person name="Zhou Y.K."/>
            <person name="Han B.P."/>
            <person name="Song L.R."/>
            <person name="Shu W.S."/>
        </authorList>
    </citation>
    <scope>NUCLEOTIDE SEQUENCE [LARGE SCALE GENOMIC DNA]</scope>
    <source>
        <strain evidence="2 3">FACHB-1370</strain>
    </source>
</reference>
<accession>A0ABR8EEN7</accession>
<proteinExistence type="predicted"/>
<feature type="domain" description="CHAT" evidence="1">
    <location>
        <begin position="44"/>
        <end position="101"/>
    </location>
</feature>
<keyword evidence="3" id="KW-1185">Reference proteome</keyword>
<protein>
    <submittedName>
        <fullName evidence="2">CHAT domain-containing protein</fullName>
    </submittedName>
</protein>
<dbReference type="EMBL" id="JACJSK010000014">
    <property type="protein sequence ID" value="MBD2544633.1"/>
    <property type="molecule type" value="Genomic_DNA"/>
</dbReference>
<sequence length="105" mass="12099">MLSLPDRSLRPYATPLPKGKIEEILQQFYSSLYLGYSSAERLRISEKIYDWLIQPAEADLNRNQTQNLVFVLDVFLRSLPMAALYDGQQYLIEKYSLALSPGLKL</sequence>
<dbReference type="InterPro" id="IPR024983">
    <property type="entry name" value="CHAT_dom"/>
</dbReference>
<evidence type="ECO:0000259" key="1">
    <source>
        <dbReference type="Pfam" id="PF12770"/>
    </source>
</evidence>
<dbReference type="Pfam" id="PF12770">
    <property type="entry name" value="CHAT"/>
    <property type="match status" value="1"/>
</dbReference>